<dbReference type="GO" id="GO:0005886">
    <property type="term" value="C:plasma membrane"/>
    <property type="evidence" value="ECO:0007669"/>
    <property type="project" value="UniProtKB-SubCell"/>
</dbReference>
<keyword evidence="6 7" id="KW-0472">Membrane</keyword>
<keyword evidence="3" id="KW-1003">Cell membrane</keyword>
<dbReference type="InterPro" id="IPR000515">
    <property type="entry name" value="MetI-like"/>
</dbReference>
<proteinExistence type="inferred from homology"/>
<protein>
    <submittedName>
        <fullName evidence="9">Multiple sugar transport system permease protein</fullName>
    </submittedName>
</protein>
<dbReference type="AlphaFoldDB" id="A0A1H5IVT7"/>
<keyword evidence="4 7" id="KW-0812">Transmembrane</keyword>
<accession>A0A1H5IVT7</accession>
<gene>
    <name evidence="9" type="ORF">SAMN04488561_1313</name>
</gene>
<dbReference type="STRING" id="561176.SAMN04488561_1313"/>
<evidence type="ECO:0000256" key="3">
    <source>
        <dbReference type="ARBA" id="ARBA00022475"/>
    </source>
</evidence>
<dbReference type="EMBL" id="FNUC01000003">
    <property type="protein sequence ID" value="SEE43548.1"/>
    <property type="molecule type" value="Genomic_DNA"/>
</dbReference>
<comment type="similarity">
    <text evidence="7">Belongs to the binding-protein-dependent transport system permease family.</text>
</comment>
<dbReference type="PANTHER" id="PTHR43744:SF12">
    <property type="entry name" value="ABC TRANSPORTER PERMEASE PROTEIN MG189-RELATED"/>
    <property type="match status" value="1"/>
</dbReference>
<evidence type="ECO:0000256" key="6">
    <source>
        <dbReference type="ARBA" id="ARBA00023136"/>
    </source>
</evidence>
<dbReference type="OrthoDB" id="2063054at2"/>
<feature type="transmembrane region" description="Helical" evidence="7">
    <location>
        <begin position="20"/>
        <end position="42"/>
    </location>
</feature>
<dbReference type="GO" id="GO:0055085">
    <property type="term" value="P:transmembrane transport"/>
    <property type="evidence" value="ECO:0007669"/>
    <property type="project" value="InterPro"/>
</dbReference>
<dbReference type="PANTHER" id="PTHR43744">
    <property type="entry name" value="ABC TRANSPORTER PERMEASE PROTEIN MG189-RELATED-RELATED"/>
    <property type="match status" value="1"/>
</dbReference>
<dbReference type="Pfam" id="PF00528">
    <property type="entry name" value="BPD_transp_1"/>
    <property type="match status" value="1"/>
</dbReference>
<dbReference type="Gene3D" id="1.10.3720.10">
    <property type="entry name" value="MetI-like"/>
    <property type="match status" value="1"/>
</dbReference>
<organism evidence="9 10">
    <name type="scientific">Jiangella alba</name>
    <dbReference type="NCBI Taxonomy" id="561176"/>
    <lineage>
        <taxon>Bacteria</taxon>
        <taxon>Bacillati</taxon>
        <taxon>Actinomycetota</taxon>
        <taxon>Actinomycetes</taxon>
        <taxon>Jiangellales</taxon>
        <taxon>Jiangellaceae</taxon>
        <taxon>Jiangella</taxon>
    </lineage>
</organism>
<name>A0A1H5IVT7_9ACTN</name>
<feature type="transmembrane region" description="Helical" evidence="7">
    <location>
        <begin position="86"/>
        <end position="110"/>
    </location>
</feature>
<dbReference type="SUPFAM" id="SSF161098">
    <property type="entry name" value="MetI-like"/>
    <property type="match status" value="1"/>
</dbReference>
<sequence>MSGFVSETSRRRPGTRRALFTVHGLTLIALVLIGLGPLYWAAKGAVSSPTELVTNPLALWPADARWANFSLAWDDLEVGRYVLNSFWIVLGSWAVQLFVAATAGFALSVLRPRIGPYVYGAILATMFVPYTVSMVSLFLTIIDLPILGINIANSYWAIWLPAGANAFNVLLAKGFFDALPKELFDAAKVDGAGTWRLLWSIVLPMSRPILAVISLLAVMHSWKDFIWPLVAIADPQKQPIAVALTVLAGQAPQDQLIAAMVLALVPPVLVFLAFQRQIVAGLGFTGVKG</sequence>
<dbReference type="PROSITE" id="PS50928">
    <property type="entry name" value="ABC_TM1"/>
    <property type="match status" value="1"/>
</dbReference>
<evidence type="ECO:0000256" key="1">
    <source>
        <dbReference type="ARBA" id="ARBA00004651"/>
    </source>
</evidence>
<reference evidence="10" key="1">
    <citation type="submission" date="2016-10" db="EMBL/GenBank/DDBJ databases">
        <authorList>
            <person name="Varghese N."/>
            <person name="Submissions S."/>
        </authorList>
    </citation>
    <scope>NUCLEOTIDE SEQUENCE [LARGE SCALE GENOMIC DNA]</scope>
    <source>
        <strain evidence="10">DSM 45237</strain>
    </source>
</reference>
<dbReference type="Proteomes" id="UP000181980">
    <property type="component" value="Unassembled WGS sequence"/>
</dbReference>
<evidence type="ECO:0000256" key="5">
    <source>
        <dbReference type="ARBA" id="ARBA00022989"/>
    </source>
</evidence>
<evidence type="ECO:0000313" key="9">
    <source>
        <dbReference type="EMBL" id="SEE43548.1"/>
    </source>
</evidence>
<comment type="subcellular location">
    <subcellularLocation>
        <location evidence="1 7">Cell membrane</location>
        <topology evidence="1 7">Multi-pass membrane protein</topology>
    </subcellularLocation>
</comment>
<feature type="transmembrane region" description="Helical" evidence="7">
    <location>
        <begin position="197"/>
        <end position="219"/>
    </location>
</feature>
<evidence type="ECO:0000313" key="10">
    <source>
        <dbReference type="Proteomes" id="UP000181980"/>
    </source>
</evidence>
<keyword evidence="9" id="KW-0762">Sugar transport</keyword>
<feature type="transmembrane region" description="Helical" evidence="7">
    <location>
        <begin position="117"/>
        <end position="142"/>
    </location>
</feature>
<feature type="transmembrane region" description="Helical" evidence="7">
    <location>
        <begin position="256"/>
        <end position="274"/>
    </location>
</feature>
<feature type="domain" description="ABC transmembrane type-1" evidence="8">
    <location>
        <begin position="82"/>
        <end position="274"/>
    </location>
</feature>
<keyword evidence="2 7" id="KW-0813">Transport</keyword>
<keyword evidence="5 7" id="KW-1133">Transmembrane helix</keyword>
<dbReference type="RefSeq" id="WP_069114635.1">
    <property type="nucleotide sequence ID" value="NZ_FNUC01000003.1"/>
</dbReference>
<evidence type="ECO:0000256" key="7">
    <source>
        <dbReference type="RuleBase" id="RU363032"/>
    </source>
</evidence>
<dbReference type="CDD" id="cd06261">
    <property type="entry name" value="TM_PBP2"/>
    <property type="match status" value="1"/>
</dbReference>
<evidence type="ECO:0000256" key="2">
    <source>
        <dbReference type="ARBA" id="ARBA00022448"/>
    </source>
</evidence>
<feature type="transmembrane region" description="Helical" evidence="7">
    <location>
        <begin position="154"/>
        <end position="176"/>
    </location>
</feature>
<dbReference type="InterPro" id="IPR035906">
    <property type="entry name" value="MetI-like_sf"/>
</dbReference>
<evidence type="ECO:0000259" key="8">
    <source>
        <dbReference type="PROSITE" id="PS50928"/>
    </source>
</evidence>
<keyword evidence="10" id="KW-1185">Reference proteome</keyword>
<evidence type="ECO:0000256" key="4">
    <source>
        <dbReference type="ARBA" id="ARBA00022692"/>
    </source>
</evidence>